<dbReference type="CDD" id="cd00118">
    <property type="entry name" value="LysM"/>
    <property type="match status" value="1"/>
</dbReference>
<dbReference type="Proteomes" id="UP001248709">
    <property type="component" value="Unassembled WGS sequence"/>
</dbReference>
<organism evidence="4 5">
    <name type="scientific">Paenibacillus forsythiae</name>
    <dbReference type="NCBI Taxonomy" id="365616"/>
    <lineage>
        <taxon>Bacteria</taxon>
        <taxon>Bacillati</taxon>
        <taxon>Bacillota</taxon>
        <taxon>Bacilli</taxon>
        <taxon>Bacillales</taxon>
        <taxon>Paenibacillaceae</taxon>
        <taxon>Paenibacillus</taxon>
    </lineage>
</organism>
<dbReference type="PROSITE" id="PS51782">
    <property type="entry name" value="LYSM"/>
    <property type="match status" value="1"/>
</dbReference>
<dbReference type="PANTHER" id="PTHR39160:SF4">
    <property type="entry name" value="RESUSCITATION-PROMOTING FACTOR RPFB"/>
    <property type="match status" value="1"/>
</dbReference>
<dbReference type="InterPro" id="IPR036908">
    <property type="entry name" value="RlpA-like_sf"/>
</dbReference>
<feature type="chain" id="PRO_5047336991" evidence="2">
    <location>
        <begin position="28"/>
        <end position="221"/>
    </location>
</feature>
<accession>A0ABU3H1M5</accession>
<sequence>MKLGISWIKSAAALCLGVLLMASPAYADRIHVAGKQTTFYAVAKKYGVDIAALMKANPTIDPLNLYPGLRLVIPGQASGTVQASAGPRAMSTARAVALAAESDLKTVEAWGKTYNYDKTLQVKASAYSSAASENGPWGAVDYFGNPLKLGTIAVDPDIIPLGTKVLVTGYSHPGLPKQAFVATASDKGSAIQGNRIDIFIPGSRSFVSEFGYQNVQLYLIK</sequence>
<dbReference type="InterPro" id="IPR051933">
    <property type="entry name" value="Resuscitation_pf_RpfB"/>
</dbReference>
<dbReference type="CDD" id="cd14667">
    <property type="entry name" value="3D_containing_proteins"/>
    <property type="match status" value="1"/>
</dbReference>
<evidence type="ECO:0000259" key="3">
    <source>
        <dbReference type="PROSITE" id="PS51782"/>
    </source>
</evidence>
<name>A0ABU3H1M5_9BACL</name>
<evidence type="ECO:0000313" key="4">
    <source>
        <dbReference type="EMBL" id="MDT3424724.1"/>
    </source>
</evidence>
<dbReference type="Gene3D" id="3.10.350.10">
    <property type="entry name" value="LysM domain"/>
    <property type="match status" value="1"/>
</dbReference>
<dbReference type="RefSeq" id="WP_036721989.1">
    <property type="nucleotide sequence ID" value="NZ_JAUSUY010000001.1"/>
</dbReference>
<dbReference type="PANTHER" id="PTHR39160">
    <property type="entry name" value="CELL WALL-BINDING PROTEIN YOCH"/>
    <property type="match status" value="1"/>
</dbReference>
<gene>
    <name evidence="4" type="ORF">J2Z22_000236</name>
</gene>
<dbReference type="EMBL" id="JAUSUY010000001">
    <property type="protein sequence ID" value="MDT3424724.1"/>
    <property type="molecule type" value="Genomic_DNA"/>
</dbReference>
<dbReference type="SUPFAM" id="SSF50685">
    <property type="entry name" value="Barwin-like endoglucanases"/>
    <property type="match status" value="1"/>
</dbReference>
<evidence type="ECO:0000256" key="1">
    <source>
        <dbReference type="ARBA" id="ARBA00022729"/>
    </source>
</evidence>
<dbReference type="Gene3D" id="2.40.40.10">
    <property type="entry name" value="RlpA-like domain"/>
    <property type="match status" value="1"/>
</dbReference>
<dbReference type="Pfam" id="PF01476">
    <property type="entry name" value="LysM"/>
    <property type="match status" value="1"/>
</dbReference>
<feature type="signal peptide" evidence="2">
    <location>
        <begin position="1"/>
        <end position="27"/>
    </location>
</feature>
<proteinExistence type="predicted"/>
<dbReference type="InterPro" id="IPR059180">
    <property type="entry name" value="3D_YorM"/>
</dbReference>
<evidence type="ECO:0000313" key="5">
    <source>
        <dbReference type="Proteomes" id="UP001248709"/>
    </source>
</evidence>
<dbReference type="Pfam" id="PF06725">
    <property type="entry name" value="3D"/>
    <property type="match status" value="1"/>
</dbReference>
<dbReference type="InterPro" id="IPR036779">
    <property type="entry name" value="LysM_dom_sf"/>
</dbReference>
<keyword evidence="1 2" id="KW-0732">Signal</keyword>
<comment type="caution">
    <text evidence="4">The sequence shown here is derived from an EMBL/GenBank/DDBJ whole genome shotgun (WGS) entry which is preliminary data.</text>
</comment>
<reference evidence="4 5" key="1">
    <citation type="submission" date="2023-07" db="EMBL/GenBank/DDBJ databases">
        <title>Genomic Encyclopedia of Type Strains, Phase IV (KMG-IV): sequencing the most valuable type-strain genomes for metagenomic binning, comparative biology and taxonomic classification.</title>
        <authorList>
            <person name="Goeker M."/>
        </authorList>
    </citation>
    <scope>NUCLEOTIDE SEQUENCE [LARGE SCALE GENOMIC DNA]</scope>
    <source>
        <strain evidence="4 5">T98</strain>
    </source>
</reference>
<dbReference type="SMART" id="SM00257">
    <property type="entry name" value="LysM"/>
    <property type="match status" value="1"/>
</dbReference>
<protein>
    <submittedName>
        <fullName evidence="4">3D (Asp-Asp-Asp) domain-containing protein</fullName>
    </submittedName>
</protein>
<evidence type="ECO:0000256" key="2">
    <source>
        <dbReference type="SAM" id="SignalP"/>
    </source>
</evidence>
<dbReference type="InterPro" id="IPR018392">
    <property type="entry name" value="LysM"/>
</dbReference>
<dbReference type="SUPFAM" id="SSF54106">
    <property type="entry name" value="LysM domain"/>
    <property type="match status" value="1"/>
</dbReference>
<feature type="domain" description="LysM" evidence="3">
    <location>
        <begin position="29"/>
        <end position="73"/>
    </location>
</feature>
<keyword evidence="5" id="KW-1185">Reference proteome</keyword>
<dbReference type="InterPro" id="IPR010611">
    <property type="entry name" value="3D_dom"/>
</dbReference>